<dbReference type="GO" id="GO:0045337">
    <property type="term" value="P:farnesyl diphosphate biosynthetic process"/>
    <property type="evidence" value="ECO:0007669"/>
    <property type="project" value="TreeGrafter"/>
</dbReference>
<dbReference type="WBParaSite" id="Pan_g4738.t1">
    <property type="protein sequence ID" value="Pan_g4738.t1"/>
    <property type="gene ID" value="Pan_g4738"/>
</dbReference>
<dbReference type="InterPro" id="IPR033749">
    <property type="entry name" value="Polyprenyl_synt_CS"/>
</dbReference>
<dbReference type="GO" id="GO:0004161">
    <property type="term" value="F:dimethylallyltranstransferase activity"/>
    <property type="evidence" value="ECO:0007669"/>
    <property type="project" value="TreeGrafter"/>
</dbReference>
<dbReference type="Pfam" id="PF00348">
    <property type="entry name" value="polyprenyl_synt"/>
    <property type="match status" value="1"/>
</dbReference>
<evidence type="ECO:0000313" key="8">
    <source>
        <dbReference type="Proteomes" id="UP000492821"/>
    </source>
</evidence>
<evidence type="ECO:0000256" key="3">
    <source>
        <dbReference type="ARBA" id="ARBA00022723"/>
    </source>
</evidence>
<dbReference type="PROSITE" id="PS00723">
    <property type="entry name" value="POLYPRENYL_SYNTHASE_1"/>
    <property type="match status" value="1"/>
</dbReference>
<evidence type="ECO:0000256" key="1">
    <source>
        <dbReference type="ARBA" id="ARBA00001946"/>
    </source>
</evidence>
<evidence type="ECO:0000313" key="9">
    <source>
        <dbReference type="WBParaSite" id="Pan_g4738.t1"/>
    </source>
</evidence>
<sequence length="339" mass="37511">MSQKLMQSVLDGLKGTLIRSAVVRMQPQEAAETTARISQMFDHTMAGGKHQRSGLALNTFVALAPKASKTAIENAAKVVATLEMLQSYFLVLDDIMDQSQTRRGQPCWYTLPHVGLQACNDAVILESGIAKVIREAIPQHPQRDAILATMGETKFKTSLGQFLDGASNTIDHCKWDRYAQIVEHKTSHYSFYTPLALGFHLADVDGYKNTIQPLAYQIGYLFQAQDDFLDVYGDEKVTGKKGTDIANGKCTWLACQTVEKLKEANDGRLEAFSANFGKPEPEKTAAAKKILIEAEVDKDFVEFVNNTSADLHDKIDGFGRQEVKPVLHSLVEALMGRKK</sequence>
<dbReference type="GO" id="GO:0046872">
    <property type="term" value="F:metal ion binding"/>
    <property type="evidence" value="ECO:0007669"/>
    <property type="project" value="UniProtKB-KW"/>
</dbReference>
<reference evidence="9" key="2">
    <citation type="submission" date="2020-10" db="UniProtKB">
        <authorList>
            <consortium name="WormBaseParasite"/>
        </authorList>
    </citation>
    <scope>IDENTIFICATION</scope>
</reference>
<evidence type="ECO:0000256" key="2">
    <source>
        <dbReference type="ARBA" id="ARBA00022679"/>
    </source>
</evidence>
<evidence type="ECO:0000256" key="6">
    <source>
        <dbReference type="ARBA" id="ARBA00034546"/>
    </source>
</evidence>
<name>A0A7E4W0T4_PANRE</name>
<reference evidence="8" key="1">
    <citation type="journal article" date="2013" name="Genetics">
        <title>The draft genome and transcriptome of Panagrellus redivivus are shaped by the harsh demands of a free-living lifestyle.</title>
        <authorList>
            <person name="Srinivasan J."/>
            <person name="Dillman A.R."/>
            <person name="Macchietto M.G."/>
            <person name="Heikkinen L."/>
            <person name="Lakso M."/>
            <person name="Fracchia K.M."/>
            <person name="Antoshechkin I."/>
            <person name="Mortazavi A."/>
            <person name="Wong G."/>
            <person name="Sternberg P.W."/>
        </authorList>
    </citation>
    <scope>NUCLEOTIDE SEQUENCE [LARGE SCALE GENOMIC DNA]</scope>
    <source>
        <strain evidence="8">MT8872</strain>
    </source>
</reference>
<proteinExistence type="inferred from homology"/>
<keyword evidence="3" id="KW-0479">Metal-binding</keyword>
<evidence type="ECO:0000256" key="4">
    <source>
        <dbReference type="ARBA" id="ARBA00022842"/>
    </source>
</evidence>
<keyword evidence="4" id="KW-0460">Magnesium</keyword>
<evidence type="ECO:0000256" key="7">
    <source>
        <dbReference type="RuleBase" id="RU004466"/>
    </source>
</evidence>
<dbReference type="AlphaFoldDB" id="A0A7E4W0T4"/>
<evidence type="ECO:0000256" key="5">
    <source>
        <dbReference type="ARBA" id="ARBA00033740"/>
    </source>
</evidence>
<comment type="cofactor">
    <cofactor evidence="1">
        <name>Mg(2+)</name>
        <dbReference type="ChEBI" id="CHEBI:18420"/>
    </cofactor>
</comment>
<accession>A0A7E4W0T4</accession>
<comment type="pathway">
    <text evidence="5">Pheromone biosynthesis.</text>
</comment>
<dbReference type="GO" id="GO:0042811">
    <property type="term" value="P:pheromone biosynthetic process"/>
    <property type="evidence" value="ECO:0007669"/>
    <property type="project" value="UniProtKB-ARBA"/>
</dbReference>
<dbReference type="SUPFAM" id="SSF48576">
    <property type="entry name" value="Terpenoid synthases"/>
    <property type="match status" value="1"/>
</dbReference>
<dbReference type="PANTHER" id="PTHR11525:SF0">
    <property type="entry name" value="FARNESYL PYROPHOSPHATE SYNTHASE"/>
    <property type="match status" value="1"/>
</dbReference>
<dbReference type="SFLD" id="SFLDS00005">
    <property type="entry name" value="Isoprenoid_Synthase_Type_I"/>
    <property type="match status" value="1"/>
</dbReference>
<dbReference type="Gene3D" id="1.10.600.10">
    <property type="entry name" value="Farnesyl Diphosphate Synthase"/>
    <property type="match status" value="1"/>
</dbReference>
<dbReference type="GO" id="GO:0005737">
    <property type="term" value="C:cytoplasm"/>
    <property type="evidence" value="ECO:0007669"/>
    <property type="project" value="TreeGrafter"/>
</dbReference>
<dbReference type="InterPro" id="IPR039702">
    <property type="entry name" value="FPS1-like"/>
</dbReference>
<dbReference type="InterPro" id="IPR008949">
    <property type="entry name" value="Isoprenoid_synthase_dom_sf"/>
</dbReference>
<keyword evidence="2 7" id="KW-0808">Transferase</keyword>
<protein>
    <recommendedName>
        <fullName evidence="6">Farnesyl pyrophosphate synthase</fullName>
    </recommendedName>
</protein>
<keyword evidence="8" id="KW-1185">Reference proteome</keyword>
<dbReference type="PANTHER" id="PTHR11525">
    <property type="entry name" value="FARNESYL-PYROPHOSPHATE SYNTHETASE"/>
    <property type="match status" value="1"/>
</dbReference>
<comment type="similarity">
    <text evidence="7">Belongs to the FPP/GGPP synthase family.</text>
</comment>
<dbReference type="InterPro" id="IPR000092">
    <property type="entry name" value="Polyprenyl_synt"/>
</dbReference>
<organism evidence="8 9">
    <name type="scientific">Panagrellus redivivus</name>
    <name type="common">Microworm</name>
    <dbReference type="NCBI Taxonomy" id="6233"/>
    <lineage>
        <taxon>Eukaryota</taxon>
        <taxon>Metazoa</taxon>
        <taxon>Ecdysozoa</taxon>
        <taxon>Nematoda</taxon>
        <taxon>Chromadorea</taxon>
        <taxon>Rhabditida</taxon>
        <taxon>Tylenchina</taxon>
        <taxon>Panagrolaimomorpha</taxon>
        <taxon>Panagrolaimoidea</taxon>
        <taxon>Panagrolaimidae</taxon>
        <taxon>Panagrellus</taxon>
    </lineage>
</organism>
<dbReference type="GO" id="GO:0004337">
    <property type="term" value="F:(2E,6E)-farnesyl diphosphate synthase activity"/>
    <property type="evidence" value="ECO:0007669"/>
    <property type="project" value="TreeGrafter"/>
</dbReference>
<dbReference type="Proteomes" id="UP000492821">
    <property type="component" value="Unassembled WGS sequence"/>
</dbReference>